<gene>
    <name evidence="1" type="ORF">INT47_001718</name>
</gene>
<protein>
    <submittedName>
        <fullName evidence="1">Uncharacterized protein</fullName>
    </submittedName>
</protein>
<accession>A0A8H7RJV7</accession>
<dbReference type="Proteomes" id="UP000603453">
    <property type="component" value="Unassembled WGS sequence"/>
</dbReference>
<reference evidence="1" key="1">
    <citation type="submission" date="2020-12" db="EMBL/GenBank/DDBJ databases">
        <title>Metabolic potential, ecology and presence of endohyphal bacteria is reflected in genomic diversity of Mucoromycotina.</title>
        <authorList>
            <person name="Muszewska A."/>
            <person name="Okrasinska A."/>
            <person name="Steczkiewicz K."/>
            <person name="Drgas O."/>
            <person name="Orlowska M."/>
            <person name="Perlinska-Lenart U."/>
            <person name="Aleksandrzak-Piekarczyk T."/>
            <person name="Szatraj K."/>
            <person name="Zielenkiewicz U."/>
            <person name="Pilsyk S."/>
            <person name="Malc E."/>
            <person name="Mieczkowski P."/>
            <person name="Kruszewska J.S."/>
            <person name="Biernat P."/>
            <person name="Pawlowska J."/>
        </authorList>
    </citation>
    <scope>NUCLEOTIDE SEQUENCE</scope>
    <source>
        <strain evidence="1">WA0000017839</strain>
    </source>
</reference>
<organism evidence="1 2">
    <name type="scientific">Mucor saturninus</name>
    <dbReference type="NCBI Taxonomy" id="64648"/>
    <lineage>
        <taxon>Eukaryota</taxon>
        <taxon>Fungi</taxon>
        <taxon>Fungi incertae sedis</taxon>
        <taxon>Mucoromycota</taxon>
        <taxon>Mucoromycotina</taxon>
        <taxon>Mucoromycetes</taxon>
        <taxon>Mucorales</taxon>
        <taxon>Mucorineae</taxon>
        <taxon>Mucoraceae</taxon>
        <taxon>Mucor</taxon>
    </lineage>
</organism>
<sequence length="207" mass="23721">MKDQLNRLIPCQLNHLFNTNDYVVHNNIQPEIKITNDEQAKSIVSFCSRFVEAVVILDSYWFLSTSFFIFIHNTNIDDCADNLLVGPQKQAQVYTVGYDYFELTTRFNYVELLSTSGFFGESSPNTITAFVSSSVRDLPSLLTNRYDTVSSKYIFIPATTATSTKVERLLNQYMKNHAANKWMLLSTRFKEEGFAPYHPLSFTKAAM</sequence>
<evidence type="ECO:0000313" key="2">
    <source>
        <dbReference type="Proteomes" id="UP000603453"/>
    </source>
</evidence>
<name>A0A8H7RJV7_9FUNG</name>
<dbReference type="AlphaFoldDB" id="A0A8H7RJV7"/>
<dbReference type="EMBL" id="JAEPRD010000006">
    <property type="protein sequence ID" value="KAG2212357.1"/>
    <property type="molecule type" value="Genomic_DNA"/>
</dbReference>
<comment type="caution">
    <text evidence="1">The sequence shown here is derived from an EMBL/GenBank/DDBJ whole genome shotgun (WGS) entry which is preliminary data.</text>
</comment>
<dbReference type="OrthoDB" id="2267756at2759"/>
<evidence type="ECO:0000313" key="1">
    <source>
        <dbReference type="EMBL" id="KAG2212357.1"/>
    </source>
</evidence>
<keyword evidence="2" id="KW-1185">Reference proteome</keyword>
<proteinExistence type="predicted"/>